<name>A0A067PDU4_9AGAM</name>
<accession>A0A067PDU4</accession>
<evidence type="ECO:0000313" key="2">
    <source>
        <dbReference type="Proteomes" id="UP000027265"/>
    </source>
</evidence>
<dbReference type="HOGENOM" id="CLU_003703_3_3_1"/>
<dbReference type="STRING" id="933084.A0A067PDU4"/>
<reference evidence="2" key="1">
    <citation type="journal article" date="2014" name="Proc. Natl. Acad. Sci. U.S.A.">
        <title>Extensive sampling of basidiomycete genomes demonstrates inadequacy of the white-rot/brown-rot paradigm for wood decay fungi.</title>
        <authorList>
            <person name="Riley R."/>
            <person name="Salamov A.A."/>
            <person name="Brown D.W."/>
            <person name="Nagy L.G."/>
            <person name="Floudas D."/>
            <person name="Held B.W."/>
            <person name="Levasseur A."/>
            <person name="Lombard V."/>
            <person name="Morin E."/>
            <person name="Otillar R."/>
            <person name="Lindquist E.A."/>
            <person name="Sun H."/>
            <person name="LaButti K.M."/>
            <person name="Schmutz J."/>
            <person name="Jabbour D."/>
            <person name="Luo H."/>
            <person name="Baker S.E."/>
            <person name="Pisabarro A.G."/>
            <person name="Walton J.D."/>
            <person name="Blanchette R.A."/>
            <person name="Henrissat B."/>
            <person name="Martin F."/>
            <person name="Cullen D."/>
            <person name="Hibbett D.S."/>
            <person name="Grigoriev I.V."/>
        </authorList>
    </citation>
    <scope>NUCLEOTIDE SEQUENCE [LARGE SCALE GENOMIC DNA]</scope>
    <source>
        <strain evidence="2">MUCL 33604</strain>
    </source>
</reference>
<keyword evidence="2" id="KW-1185">Reference proteome</keyword>
<sequence>MEDDDPTEFLGRYIDPEESSPVERATLPLPSSMGLDECKRRKIANLIRIALGHKSFLFQTKVRPGRSQKKKTRAWREVTTVEDTVKRHARVYVACRQAMVLLGANRDVMDRFQVLTKEQMKAETFVIDPGMHGQRYTRLAWFWSLDVNKVDDPYMTECKSIHNILNPGLAHHRSVTRVHWLRAKCKRDRWQEEATILYHEINWTIQWFKNQSRIWLRRMNNSVGSDDHGKRCYATKQAAMWQKMAENGETAFQAVCTNLPVIRGWK</sequence>
<evidence type="ECO:0000313" key="1">
    <source>
        <dbReference type="EMBL" id="KDQ53083.1"/>
    </source>
</evidence>
<dbReference type="EMBL" id="KL197736">
    <property type="protein sequence ID" value="KDQ53083.1"/>
    <property type="molecule type" value="Genomic_DNA"/>
</dbReference>
<dbReference type="OrthoDB" id="3265433at2759"/>
<organism evidence="1 2">
    <name type="scientific">Jaapia argillacea MUCL 33604</name>
    <dbReference type="NCBI Taxonomy" id="933084"/>
    <lineage>
        <taxon>Eukaryota</taxon>
        <taxon>Fungi</taxon>
        <taxon>Dikarya</taxon>
        <taxon>Basidiomycota</taxon>
        <taxon>Agaricomycotina</taxon>
        <taxon>Agaricomycetes</taxon>
        <taxon>Agaricomycetidae</taxon>
        <taxon>Jaapiales</taxon>
        <taxon>Jaapiaceae</taxon>
        <taxon>Jaapia</taxon>
    </lineage>
</organism>
<dbReference type="AlphaFoldDB" id="A0A067PDU4"/>
<dbReference type="InParanoid" id="A0A067PDU4"/>
<protein>
    <submittedName>
        <fullName evidence="1">Uncharacterized protein</fullName>
    </submittedName>
</protein>
<gene>
    <name evidence="1" type="ORF">JAAARDRAFT_137890</name>
</gene>
<proteinExistence type="predicted"/>
<dbReference type="Proteomes" id="UP000027265">
    <property type="component" value="Unassembled WGS sequence"/>
</dbReference>